<protein>
    <submittedName>
        <fullName evidence="1">Uncharacterized protein</fullName>
    </submittedName>
</protein>
<sequence length="82" mass="9437">MLLMEHVSSVVEALARVRSLCVQFGWSASRRWRFIKANSACVSSSPEERAKLVRGMYAARDRAASKLLPDRREAVWWCFYVS</sequence>
<accession>A0A1M6MB47</accession>
<evidence type="ECO:0000313" key="1">
    <source>
        <dbReference type="EMBL" id="SHJ80681.1"/>
    </source>
</evidence>
<dbReference type="AlphaFoldDB" id="A0A1M6MB47"/>
<organism evidence="1 2">
    <name type="scientific">Desulfofundulus thermosubterraneus DSM 16057</name>
    <dbReference type="NCBI Taxonomy" id="1121432"/>
    <lineage>
        <taxon>Bacteria</taxon>
        <taxon>Bacillati</taxon>
        <taxon>Bacillota</taxon>
        <taxon>Clostridia</taxon>
        <taxon>Eubacteriales</taxon>
        <taxon>Peptococcaceae</taxon>
        <taxon>Desulfofundulus</taxon>
    </lineage>
</organism>
<dbReference type="Proteomes" id="UP000184529">
    <property type="component" value="Unassembled WGS sequence"/>
</dbReference>
<reference evidence="2" key="1">
    <citation type="submission" date="2016-11" db="EMBL/GenBank/DDBJ databases">
        <authorList>
            <person name="Varghese N."/>
            <person name="Submissions S."/>
        </authorList>
    </citation>
    <scope>NUCLEOTIDE SEQUENCE [LARGE SCALE GENOMIC DNA]</scope>
    <source>
        <strain evidence="2">DSM 16057</strain>
    </source>
</reference>
<name>A0A1M6MB47_9FIRM</name>
<dbReference type="EMBL" id="FQZM01000065">
    <property type="protein sequence ID" value="SHJ80681.1"/>
    <property type="molecule type" value="Genomic_DNA"/>
</dbReference>
<proteinExistence type="predicted"/>
<keyword evidence="2" id="KW-1185">Reference proteome</keyword>
<evidence type="ECO:0000313" key="2">
    <source>
        <dbReference type="Proteomes" id="UP000184529"/>
    </source>
</evidence>
<gene>
    <name evidence="1" type="ORF">SAMN02745219_03387</name>
</gene>